<keyword evidence="2" id="KW-1185">Reference proteome</keyword>
<comment type="caution">
    <text evidence="1">The sequence shown here is derived from an EMBL/GenBank/DDBJ whole genome shotgun (WGS) entry which is preliminary data.</text>
</comment>
<sequence length="462" mass="54486">MSTLLPGNIIWGSEIPKTEASNIAVHDEDQCIPLQISEVKDRAENIPEEALKNYLEAIPQFSKQKSTIFTGLERLYELKDEGSHFNTNMEISGKQQKGLARILKAVFQSSENDASGSVLNSDVVEIIRKKVWDGQIKRLNDILHDLNSLKDDKGGNFSPKNILIQKLQRNIFQTVNYMYKQQIISEKALKEFFQLKNTLHLAALNMYFTPERDGWFEIYKDKDPISTLNNWYCENYRNLYEVLDEREKRYFSYLSLRTFKLDFENSQSNLYDLPFEDDHLFLTLEKFFSKFSKESLSKAKKALNHEEIKQYSQISHKVQAVIDRFHNSEYESIKTAAFFVLYFIQSNYGLEMLDVQKGERFHERMNNLSSRFQLLAELKNITCYMNNKTPSESTLTDDMKSMGGEVVMIYKYYHLLLSKINNLFSQNELENNFQDHNIHREMDYIEWRIEEIMSFSKYYSLK</sequence>
<accession>A0A0L6UCE2</accession>
<evidence type="ECO:0000313" key="2">
    <source>
        <dbReference type="Proteomes" id="UP000037035"/>
    </source>
</evidence>
<organism evidence="1 2">
    <name type="scientific">Puccinia sorghi</name>
    <dbReference type="NCBI Taxonomy" id="27349"/>
    <lineage>
        <taxon>Eukaryota</taxon>
        <taxon>Fungi</taxon>
        <taxon>Dikarya</taxon>
        <taxon>Basidiomycota</taxon>
        <taxon>Pucciniomycotina</taxon>
        <taxon>Pucciniomycetes</taxon>
        <taxon>Pucciniales</taxon>
        <taxon>Pucciniaceae</taxon>
        <taxon>Puccinia</taxon>
    </lineage>
</organism>
<protein>
    <submittedName>
        <fullName evidence="1">Uncharacterized protein</fullName>
    </submittedName>
</protein>
<dbReference type="AlphaFoldDB" id="A0A0L6UCE2"/>
<dbReference type="OrthoDB" id="2512050at2759"/>
<dbReference type="EMBL" id="LAVV01012905">
    <property type="protein sequence ID" value="KNZ46213.1"/>
    <property type="molecule type" value="Genomic_DNA"/>
</dbReference>
<dbReference type="VEuPathDB" id="FungiDB:VP01_746g5"/>
<evidence type="ECO:0000313" key="1">
    <source>
        <dbReference type="EMBL" id="KNZ46213.1"/>
    </source>
</evidence>
<reference evidence="1 2" key="1">
    <citation type="submission" date="2015-08" db="EMBL/GenBank/DDBJ databases">
        <title>Next Generation Sequencing and Analysis of the Genome of Puccinia sorghi L Schw, the Causal Agent of Maize Common Rust.</title>
        <authorList>
            <person name="Rochi L."/>
            <person name="Burguener G."/>
            <person name="Darino M."/>
            <person name="Turjanski A."/>
            <person name="Kreff E."/>
            <person name="Dieguez M.J."/>
            <person name="Sacco F."/>
        </authorList>
    </citation>
    <scope>NUCLEOTIDE SEQUENCE [LARGE SCALE GENOMIC DNA]</scope>
    <source>
        <strain evidence="1 2">RO10H11247</strain>
    </source>
</reference>
<proteinExistence type="predicted"/>
<name>A0A0L6UCE2_9BASI</name>
<dbReference type="Proteomes" id="UP000037035">
    <property type="component" value="Unassembled WGS sequence"/>
</dbReference>
<gene>
    <name evidence="1" type="ORF">VP01_746g5</name>
</gene>